<proteinExistence type="predicted"/>
<comment type="subcellular location">
    <subcellularLocation>
        <location evidence="1">Cytoplasm</location>
        <location evidence="1">Cytoskeleton</location>
        <location evidence="1">Cilium axoneme</location>
    </subcellularLocation>
</comment>
<feature type="compositionally biased region" description="Low complexity" evidence="6">
    <location>
        <begin position="247"/>
        <end position="261"/>
    </location>
</feature>
<keyword evidence="5" id="KW-0966">Cell projection</keyword>
<organism evidence="7 8">
    <name type="scientific">Tetrabaena socialis</name>
    <dbReference type="NCBI Taxonomy" id="47790"/>
    <lineage>
        <taxon>Eukaryota</taxon>
        <taxon>Viridiplantae</taxon>
        <taxon>Chlorophyta</taxon>
        <taxon>core chlorophytes</taxon>
        <taxon>Chlorophyceae</taxon>
        <taxon>CS clade</taxon>
        <taxon>Chlamydomonadales</taxon>
        <taxon>Tetrabaenaceae</taxon>
        <taxon>Tetrabaena</taxon>
    </lineage>
</organism>
<feature type="compositionally biased region" description="Low complexity" evidence="6">
    <location>
        <begin position="563"/>
        <end position="587"/>
    </location>
</feature>
<feature type="region of interest" description="Disordered" evidence="6">
    <location>
        <begin position="142"/>
        <end position="203"/>
    </location>
</feature>
<dbReference type="AlphaFoldDB" id="A0A2J8ADQ2"/>
<feature type="region of interest" description="Disordered" evidence="6">
    <location>
        <begin position="218"/>
        <end position="298"/>
    </location>
</feature>
<keyword evidence="8" id="KW-1185">Reference proteome</keyword>
<feature type="region of interest" description="Disordered" evidence="6">
    <location>
        <begin position="662"/>
        <end position="699"/>
    </location>
</feature>
<evidence type="ECO:0000256" key="1">
    <source>
        <dbReference type="ARBA" id="ARBA00004430"/>
    </source>
</evidence>
<accession>A0A2J8ADQ2</accession>
<evidence type="ECO:0000256" key="5">
    <source>
        <dbReference type="ARBA" id="ARBA00023273"/>
    </source>
</evidence>
<protein>
    <submittedName>
        <fullName evidence="7">Geranylgeranyl transferase type-2 subunit alpha</fullName>
    </submittedName>
</protein>
<feature type="compositionally biased region" description="Polar residues" evidence="6">
    <location>
        <begin position="501"/>
        <end position="511"/>
    </location>
</feature>
<dbReference type="SMART" id="SM00369">
    <property type="entry name" value="LRR_TYP"/>
    <property type="match status" value="3"/>
</dbReference>
<dbReference type="InterPro" id="IPR050576">
    <property type="entry name" value="Cilia_flagella_integrity"/>
</dbReference>
<dbReference type="PANTHER" id="PTHR45973">
    <property type="entry name" value="PROTEIN PHOSPHATASE 1 REGULATORY SUBUNIT SDS22-RELATED"/>
    <property type="match status" value="1"/>
</dbReference>
<keyword evidence="3" id="KW-0677">Repeat</keyword>
<evidence type="ECO:0000256" key="2">
    <source>
        <dbReference type="ARBA" id="ARBA00022614"/>
    </source>
</evidence>
<feature type="compositionally biased region" description="Basic and acidic residues" evidence="6">
    <location>
        <begin position="512"/>
        <end position="521"/>
    </location>
</feature>
<dbReference type="Gene3D" id="3.80.10.10">
    <property type="entry name" value="Ribonuclease Inhibitor"/>
    <property type="match status" value="1"/>
</dbReference>
<keyword evidence="4" id="KW-0969">Cilium</keyword>
<evidence type="ECO:0000256" key="3">
    <source>
        <dbReference type="ARBA" id="ARBA00022737"/>
    </source>
</evidence>
<feature type="region of interest" description="Disordered" evidence="6">
    <location>
        <begin position="319"/>
        <end position="344"/>
    </location>
</feature>
<dbReference type="PROSITE" id="PS51450">
    <property type="entry name" value="LRR"/>
    <property type="match status" value="1"/>
</dbReference>
<evidence type="ECO:0000256" key="4">
    <source>
        <dbReference type="ARBA" id="ARBA00023069"/>
    </source>
</evidence>
<feature type="region of interest" description="Disordered" evidence="6">
    <location>
        <begin position="500"/>
        <end position="587"/>
    </location>
</feature>
<sequence length="719" mass="75943">MVTLDTALALALAAQYPSMLSLDLRNNSIVALQDLSPLSRLRELSLDGNHLTELGPGLSGMRYLTALSARSNAITRLGGDVAGLDNLGVLDLADNQLAAGPWLASLARLPRLTDLDLHGNPVCRLEGSRQLLGAALPGLHRLNGQDLQGPGPAGTLERGPQEDGQRNPGGAPSGDQGRGRLWEPSWAPGPGAAPGGEEPVQYNTPYAEDSLEYGTARPQLPLEPQRPYYPPPGEPAWGDAPPDAQRTRQLPRQRQQQQQGPQEHEREWQRQRQPSGPEGPGEAVAEELRRLAADRGTAVRQAAELEEALRRAEEANAQLRQQLQQQQQQAAGAADRLTAAAADRDAASRRAEALASQLADARASAAEEARAAEALRQQAEALRGSERRLQQELAATQGLLLEAQSSASSSAAQLAAAAAATGAAGAGAGAGAVEAATDAGGGGGGGGGGAQLVRALQLRVEALQHIVRMQEQELSQLHTAESQLRSARRERAALLALLRQHNLQPQLNQRPDQQRHMRPDDEGGAEGAEGATSGDGGRDDDGAADVLLPLPPGGRQQERQQHQDQQQQQQQWQGGQHLGQQQVVQQQQEQQRKAGAWWAGAAAAAGGGNSISSIIWRAPPIPARTAAAVFYEADTSALRDSYGAPRESYGTPGELYGAFKARPMSEPAGADWQAPRGPPQPSPALGAGRPDASAGDVDAARSWQRLGELEALTRELLEA</sequence>
<gene>
    <name evidence="7" type="ORF">TSOC_002606</name>
</gene>
<keyword evidence="2" id="KW-0433">Leucine-rich repeat</keyword>
<comment type="caution">
    <text evidence="7">The sequence shown here is derived from an EMBL/GenBank/DDBJ whole genome shotgun (WGS) entry which is preliminary data.</text>
</comment>
<dbReference type="PANTHER" id="PTHR45973:SF9">
    <property type="entry name" value="LEUCINE-RICH REPEAT-CONTAINING PROTEIN 46"/>
    <property type="match status" value="1"/>
</dbReference>
<dbReference type="InterPro" id="IPR001611">
    <property type="entry name" value="Leu-rich_rpt"/>
</dbReference>
<evidence type="ECO:0000313" key="8">
    <source>
        <dbReference type="Proteomes" id="UP000236333"/>
    </source>
</evidence>
<dbReference type="SUPFAM" id="SSF52075">
    <property type="entry name" value="Outer arm dynein light chain 1"/>
    <property type="match status" value="1"/>
</dbReference>
<dbReference type="GO" id="GO:0005930">
    <property type="term" value="C:axoneme"/>
    <property type="evidence" value="ECO:0007669"/>
    <property type="project" value="UniProtKB-SubCell"/>
</dbReference>
<keyword evidence="7" id="KW-0808">Transferase</keyword>
<evidence type="ECO:0000256" key="6">
    <source>
        <dbReference type="SAM" id="MobiDB-lite"/>
    </source>
</evidence>
<dbReference type="OrthoDB" id="1517790at2759"/>
<dbReference type="GO" id="GO:0016740">
    <property type="term" value="F:transferase activity"/>
    <property type="evidence" value="ECO:0007669"/>
    <property type="project" value="UniProtKB-KW"/>
</dbReference>
<dbReference type="EMBL" id="PGGS01000050">
    <property type="protein sequence ID" value="PNH10650.1"/>
    <property type="molecule type" value="Genomic_DNA"/>
</dbReference>
<name>A0A2J8ADQ2_9CHLO</name>
<evidence type="ECO:0000313" key="7">
    <source>
        <dbReference type="EMBL" id="PNH10650.1"/>
    </source>
</evidence>
<reference evidence="7 8" key="1">
    <citation type="journal article" date="2017" name="Mol. Biol. Evol.">
        <title>The 4-celled Tetrabaena socialis nuclear genome reveals the essential components for genetic control of cell number at the origin of multicellularity in the volvocine lineage.</title>
        <authorList>
            <person name="Featherston J."/>
            <person name="Arakaki Y."/>
            <person name="Hanschen E.R."/>
            <person name="Ferris P.J."/>
            <person name="Michod R.E."/>
            <person name="Olson B.J.S.C."/>
            <person name="Nozaki H."/>
            <person name="Durand P.M."/>
        </authorList>
    </citation>
    <scope>NUCLEOTIDE SEQUENCE [LARGE SCALE GENOMIC DNA]</scope>
    <source>
        <strain evidence="7 8">NIES-571</strain>
    </source>
</reference>
<feature type="compositionally biased region" description="Low complexity" evidence="6">
    <location>
        <begin position="319"/>
        <end position="341"/>
    </location>
</feature>
<dbReference type="Pfam" id="PF13855">
    <property type="entry name" value="LRR_8"/>
    <property type="match status" value="1"/>
</dbReference>
<dbReference type="InterPro" id="IPR003591">
    <property type="entry name" value="Leu-rich_rpt_typical-subtyp"/>
</dbReference>
<dbReference type="Proteomes" id="UP000236333">
    <property type="component" value="Unassembled WGS sequence"/>
</dbReference>
<dbReference type="InterPro" id="IPR032675">
    <property type="entry name" value="LRR_dom_sf"/>
</dbReference>